<keyword evidence="1" id="KW-0479">Metal-binding</keyword>
<dbReference type="PROSITE" id="PS01358">
    <property type="entry name" value="ZF_RANBP2_1"/>
    <property type="match status" value="1"/>
</dbReference>
<evidence type="ECO:0000256" key="1">
    <source>
        <dbReference type="ARBA" id="ARBA00022723"/>
    </source>
</evidence>
<keyword evidence="3" id="KW-0862">Zinc</keyword>
<reference evidence="5 6" key="1">
    <citation type="journal article" date="2011" name="Int. J. Syst. Evol. Microbiol.">
        <title>Zhongshania antarctica gen. nov., sp. nov. and Zhongshania guokunii sp. nov., gammaproteobacteria respectively isolated from coastal attached (fast) ice and surface seawater of the Antarctic.</title>
        <authorList>
            <person name="Li H.J."/>
            <person name="Zhang X.Y."/>
            <person name="Chen C.X."/>
            <person name="Zhang Y.J."/>
            <person name="Gao Z.M."/>
            <person name="Yu Y."/>
            <person name="Chen X.L."/>
            <person name="Chen B."/>
            <person name="Zhang Y.Z."/>
        </authorList>
    </citation>
    <scope>NUCLEOTIDE SEQUENCE [LARGE SCALE GENOMIC DNA]</scope>
    <source>
        <strain evidence="5 6">ZS6-22T</strain>
    </source>
</reference>
<organism evidence="5 6">
    <name type="scientific">Zhongshania guokunii</name>
    <dbReference type="NCBI Taxonomy" id="641783"/>
    <lineage>
        <taxon>Bacteria</taxon>
        <taxon>Pseudomonadati</taxon>
        <taxon>Pseudomonadota</taxon>
        <taxon>Gammaproteobacteria</taxon>
        <taxon>Cellvibrionales</taxon>
        <taxon>Spongiibacteraceae</taxon>
        <taxon>Zhongshania</taxon>
    </lineage>
</organism>
<evidence type="ECO:0000313" key="6">
    <source>
        <dbReference type="Proteomes" id="UP001557485"/>
    </source>
</evidence>
<evidence type="ECO:0000256" key="3">
    <source>
        <dbReference type="ARBA" id="ARBA00022833"/>
    </source>
</evidence>
<gene>
    <name evidence="5" type="ORF">AB4876_03285</name>
</gene>
<dbReference type="Pfam" id="PF09413">
    <property type="entry name" value="DUF2007"/>
    <property type="match status" value="1"/>
</dbReference>
<dbReference type="InterPro" id="IPR055999">
    <property type="entry name" value="DUF7577"/>
</dbReference>
<dbReference type="RefSeq" id="WP_368380216.1">
    <property type="nucleotide sequence ID" value="NZ_JBFRYA010000002.1"/>
</dbReference>
<keyword evidence="6" id="KW-1185">Reference proteome</keyword>
<dbReference type="InterPro" id="IPR001876">
    <property type="entry name" value="Znf_RanBP2"/>
</dbReference>
<evidence type="ECO:0000259" key="4">
    <source>
        <dbReference type="PROSITE" id="PS01358"/>
    </source>
</evidence>
<evidence type="ECO:0000313" key="5">
    <source>
        <dbReference type="EMBL" id="MEX1667917.1"/>
    </source>
</evidence>
<accession>A0ABV3U3R5</accession>
<comment type="caution">
    <text evidence="5">The sequence shown here is derived from an EMBL/GenBank/DDBJ whole genome shotgun (WGS) entry which is preliminary data.</text>
</comment>
<evidence type="ECO:0000256" key="2">
    <source>
        <dbReference type="ARBA" id="ARBA00022771"/>
    </source>
</evidence>
<dbReference type="InterPro" id="IPR018551">
    <property type="entry name" value="DUF2007"/>
</dbReference>
<dbReference type="Proteomes" id="UP001557485">
    <property type="component" value="Unassembled WGS sequence"/>
</dbReference>
<sequence>MKKVFTDQNLSLVANAANILEHAGLSSELRNTYAGGASGGLAFNEVWPELWVADSSVAQAEKLLAVLADANGCDWTCPHCSESNGVNFDLCWHCGRSRENSGKKA</sequence>
<dbReference type="EMBL" id="JBFRYA010000002">
    <property type="protein sequence ID" value="MEX1667917.1"/>
    <property type="molecule type" value="Genomic_DNA"/>
</dbReference>
<proteinExistence type="predicted"/>
<name>A0ABV3U3R5_9GAMM</name>
<feature type="domain" description="RanBP2-type" evidence="4">
    <location>
        <begin position="75"/>
        <end position="94"/>
    </location>
</feature>
<protein>
    <submittedName>
        <fullName evidence="5">DUF2007 domain-containing protein</fullName>
    </submittedName>
</protein>
<keyword evidence="2" id="KW-0863">Zinc-finger</keyword>
<dbReference type="Pfam" id="PF24463">
    <property type="entry name" value="DUF7577"/>
    <property type="match status" value="1"/>
</dbReference>